<feature type="transmembrane region" description="Helical" evidence="8">
    <location>
        <begin position="310"/>
        <end position="330"/>
    </location>
</feature>
<protein>
    <submittedName>
        <fullName evidence="10">MFS transporter</fullName>
    </submittedName>
</protein>
<evidence type="ECO:0000256" key="1">
    <source>
        <dbReference type="ARBA" id="ARBA00004651"/>
    </source>
</evidence>
<proteinExistence type="predicted"/>
<feature type="transmembrane region" description="Helical" evidence="8">
    <location>
        <begin position="144"/>
        <end position="164"/>
    </location>
</feature>
<evidence type="ECO:0000256" key="8">
    <source>
        <dbReference type="SAM" id="Phobius"/>
    </source>
</evidence>
<sequence length="549" mass="57020">MDTSTGNQPAPRAGRREWLGLAVLVLPTLLLSIDLSVLYLALPHLGADLGASSVQQLWILDIYAFILAGFLITMGTLGDRIGRRRLLLIGAAAFGAASVLAAYSVTPEMLIAARALLGVAGATLMPSTLSLISTIFKDPKQRSAAIGVWMMCFMGGMAVGPMIGGLMLEFFWWGSVFLLGVPVMALLLVAGPMLLPEYRNSDAGRIDLLSVALSLAAILPVIYGIKDLAENGWRPLVAAAVVIGLVFGVLFVLRQRRLADPLMDLQLFSIRIYRSAFTLSMLVGGIQGGSLLLINLYLQTVAGLSPLQAGLWLIPTAFAMIFTIMVSSGIARRVRPAYVITVGLLISSVGYLLLSQVPSSGGVPMLVIGTGVIMAGIGPATALGYDMILGAAPPEKAGSASAITETGGQFGVASGIAVLGSIATAVYRFQITDALPGDLPQQAANAAQESIAGAVATAQQLPEALSAELLVLAREAFTTGLNTVAFFGCLLFIGLATIAITTLRQVPPTGEAQAHQSEQSGQDGQDGTPEATPADAAVEETTTTAKDGS</sequence>
<evidence type="ECO:0000256" key="4">
    <source>
        <dbReference type="ARBA" id="ARBA00022692"/>
    </source>
</evidence>
<dbReference type="PROSITE" id="PS50850">
    <property type="entry name" value="MFS"/>
    <property type="match status" value="1"/>
</dbReference>
<evidence type="ECO:0000313" key="10">
    <source>
        <dbReference type="EMBL" id="GAA3748746.1"/>
    </source>
</evidence>
<dbReference type="EMBL" id="BAABDD010000013">
    <property type="protein sequence ID" value="GAA3748746.1"/>
    <property type="molecule type" value="Genomic_DNA"/>
</dbReference>
<dbReference type="Gene3D" id="1.20.1720.10">
    <property type="entry name" value="Multidrug resistance protein D"/>
    <property type="match status" value="1"/>
</dbReference>
<evidence type="ECO:0000256" key="5">
    <source>
        <dbReference type="ARBA" id="ARBA00022989"/>
    </source>
</evidence>
<comment type="caution">
    <text evidence="10">The sequence shown here is derived from an EMBL/GenBank/DDBJ whole genome shotgun (WGS) entry which is preliminary data.</text>
</comment>
<dbReference type="InterPro" id="IPR020846">
    <property type="entry name" value="MFS_dom"/>
</dbReference>
<dbReference type="PANTHER" id="PTHR42718">
    <property type="entry name" value="MAJOR FACILITATOR SUPERFAMILY MULTIDRUG TRANSPORTER MFSC"/>
    <property type="match status" value="1"/>
</dbReference>
<feature type="transmembrane region" description="Helical" evidence="8">
    <location>
        <begin position="484"/>
        <end position="503"/>
    </location>
</feature>
<dbReference type="SUPFAM" id="SSF103473">
    <property type="entry name" value="MFS general substrate transporter"/>
    <property type="match status" value="1"/>
</dbReference>
<feature type="transmembrane region" description="Helical" evidence="8">
    <location>
        <begin position="337"/>
        <end position="354"/>
    </location>
</feature>
<feature type="transmembrane region" description="Helical" evidence="8">
    <location>
        <begin position="366"/>
        <end position="389"/>
    </location>
</feature>
<feature type="transmembrane region" description="Helical" evidence="8">
    <location>
        <begin position="86"/>
        <end position="105"/>
    </location>
</feature>
<name>A0ABP7FUM0_9ACTN</name>
<keyword evidence="3" id="KW-1003">Cell membrane</keyword>
<feature type="transmembrane region" description="Helical" evidence="8">
    <location>
        <begin position="410"/>
        <end position="429"/>
    </location>
</feature>
<feature type="transmembrane region" description="Helical" evidence="8">
    <location>
        <begin position="21"/>
        <end position="42"/>
    </location>
</feature>
<keyword evidence="2" id="KW-0813">Transport</keyword>
<dbReference type="Pfam" id="PF07690">
    <property type="entry name" value="MFS_1"/>
    <property type="match status" value="1"/>
</dbReference>
<comment type="subcellular location">
    <subcellularLocation>
        <location evidence="1">Cell membrane</location>
        <topology evidence="1">Multi-pass membrane protein</topology>
    </subcellularLocation>
</comment>
<organism evidence="10 11">
    <name type="scientific">Salinactinospora qingdaonensis</name>
    <dbReference type="NCBI Taxonomy" id="702744"/>
    <lineage>
        <taxon>Bacteria</taxon>
        <taxon>Bacillati</taxon>
        <taxon>Actinomycetota</taxon>
        <taxon>Actinomycetes</taxon>
        <taxon>Streptosporangiales</taxon>
        <taxon>Nocardiopsidaceae</taxon>
        <taxon>Salinactinospora</taxon>
    </lineage>
</organism>
<feature type="transmembrane region" description="Helical" evidence="8">
    <location>
        <begin position="54"/>
        <end position="74"/>
    </location>
</feature>
<feature type="domain" description="Major facilitator superfamily (MFS) profile" evidence="9">
    <location>
        <begin position="20"/>
        <end position="506"/>
    </location>
</feature>
<evidence type="ECO:0000256" key="2">
    <source>
        <dbReference type="ARBA" id="ARBA00022448"/>
    </source>
</evidence>
<feature type="transmembrane region" description="Helical" evidence="8">
    <location>
        <begin position="206"/>
        <end position="225"/>
    </location>
</feature>
<feature type="region of interest" description="Disordered" evidence="7">
    <location>
        <begin position="509"/>
        <end position="549"/>
    </location>
</feature>
<dbReference type="InterPro" id="IPR036259">
    <property type="entry name" value="MFS_trans_sf"/>
</dbReference>
<dbReference type="Gene3D" id="1.20.1250.20">
    <property type="entry name" value="MFS general substrate transporter like domains"/>
    <property type="match status" value="1"/>
</dbReference>
<evidence type="ECO:0000256" key="6">
    <source>
        <dbReference type="ARBA" id="ARBA00023136"/>
    </source>
</evidence>
<feature type="transmembrane region" description="Helical" evidence="8">
    <location>
        <begin position="237"/>
        <end position="254"/>
    </location>
</feature>
<evidence type="ECO:0000313" key="11">
    <source>
        <dbReference type="Proteomes" id="UP001500908"/>
    </source>
</evidence>
<keyword evidence="5 8" id="KW-1133">Transmembrane helix</keyword>
<keyword evidence="11" id="KW-1185">Reference proteome</keyword>
<dbReference type="CDD" id="cd17321">
    <property type="entry name" value="MFS_MMR_MDR_like"/>
    <property type="match status" value="1"/>
</dbReference>
<keyword evidence="6 8" id="KW-0472">Membrane</keyword>
<evidence type="ECO:0000256" key="3">
    <source>
        <dbReference type="ARBA" id="ARBA00022475"/>
    </source>
</evidence>
<feature type="transmembrane region" description="Helical" evidence="8">
    <location>
        <begin position="275"/>
        <end position="298"/>
    </location>
</feature>
<evidence type="ECO:0000259" key="9">
    <source>
        <dbReference type="PROSITE" id="PS50850"/>
    </source>
</evidence>
<feature type="transmembrane region" description="Helical" evidence="8">
    <location>
        <begin position="111"/>
        <end position="132"/>
    </location>
</feature>
<dbReference type="RefSeq" id="WP_344972174.1">
    <property type="nucleotide sequence ID" value="NZ_BAABDD010000013.1"/>
</dbReference>
<reference evidence="11" key="1">
    <citation type="journal article" date="2019" name="Int. J. Syst. Evol. Microbiol.">
        <title>The Global Catalogue of Microorganisms (GCM) 10K type strain sequencing project: providing services to taxonomists for standard genome sequencing and annotation.</title>
        <authorList>
            <consortium name="The Broad Institute Genomics Platform"/>
            <consortium name="The Broad Institute Genome Sequencing Center for Infectious Disease"/>
            <person name="Wu L."/>
            <person name="Ma J."/>
        </authorList>
    </citation>
    <scope>NUCLEOTIDE SEQUENCE [LARGE SCALE GENOMIC DNA]</scope>
    <source>
        <strain evidence="11">JCM 17137</strain>
    </source>
</reference>
<evidence type="ECO:0000256" key="7">
    <source>
        <dbReference type="SAM" id="MobiDB-lite"/>
    </source>
</evidence>
<accession>A0ABP7FUM0</accession>
<gene>
    <name evidence="10" type="ORF">GCM10022402_29970</name>
</gene>
<dbReference type="InterPro" id="IPR011701">
    <property type="entry name" value="MFS"/>
</dbReference>
<dbReference type="Proteomes" id="UP001500908">
    <property type="component" value="Unassembled WGS sequence"/>
</dbReference>
<feature type="transmembrane region" description="Helical" evidence="8">
    <location>
        <begin position="170"/>
        <end position="194"/>
    </location>
</feature>
<dbReference type="PANTHER" id="PTHR42718:SF47">
    <property type="entry name" value="METHYL VIOLOGEN RESISTANCE PROTEIN SMVA"/>
    <property type="match status" value="1"/>
</dbReference>
<feature type="compositionally biased region" description="Low complexity" evidence="7">
    <location>
        <begin position="516"/>
        <end position="549"/>
    </location>
</feature>
<keyword evidence="4 8" id="KW-0812">Transmembrane</keyword>